<dbReference type="KEGG" id="abq:ABAZ39_16840"/>
<reference evidence="2 4" key="2">
    <citation type="submission" date="2018-01" db="EMBL/GenBank/DDBJ databases">
        <title>Whole genome sequence of Azospirillum brasilense REC3 isolated from strawberry roots.</title>
        <authorList>
            <person name="Fontana C.A."/>
            <person name="Salazar S.M."/>
            <person name="Bassi D."/>
            <person name="Puglisi E."/>
            <person name="Lovaisa N.C."/>
            <person name="Toffoli L.M."/>
            <person name="Pedraza R."/>
            <person name="Cocconcelli P.S."/>
        </authorList>
    </citation>
    <scope>NUCLEOTIDE SEQUENCE [LARGE SCALE GENOMIC DNA]</scope>
    <source>
        <strain evidence="2 4">REC3</strain>
        <plasmid evidence="2">p1unnanmed</plasmid>
    </source>
</reference>
<evidence type="ECO:0000313" key="1">
    <source>
        <dbReference type="EMBL" id="AIB13604.1"/>
    </source>
</evidence>
<dbReference type="EMBL" id="POWG01000002">
    <property type="protein sequence ID" value="PNR00270.1"/>
    <property type="molecule type" value="Genomic_DNA"/>
</dbReference>
<geneLocation type="plasmid" evidence="2">
    <name>p1unnanmed</name>
</geneLocation>
<accession>A0A2K1G6F8</accession>
<accession>A0A060DRJ6</accession>
<sequence>MMIEDVDAPGVPAGFEAALDLVRSLWAEGRREGVPDRLVAWAMMVESVDRLAALHGPSATAALLDRLGRAVLDTPTGASPGSLQ</sequence>
<dbReference type="AlphaFoldDB" id="A0A060DRJ6"/>
<name>A0A060DRJ6_9PROT</name>
<reference evidence="1 3" key="1">
    <citation type="journal article" date="2014" name="Genome Announc.">
        <title>Complete Genome Sequence of the Model Rhizosphere Strain Azospirillum brasilense Az39, Successfully Applied in Agriculture.</title>
        <authorList>
            <person name="Rivera D."/>
            <person name="Revale S."/>
            <person name="Molina R."/>
            <person name="Gualpa J."/>
            <person name="Puente M."/>
            <person name="Maroniche G."/>
            <person name="Paris G."/>
            <person name="Baker D."/>
            <person name="Clavijo B."/>
            <person name="McLay K."/>
            <person name="Spaepen S."/>
            <person name="Perticari A."/>
            <person name="Vazquez M."/>
            <person name="Wisniewski-Dye F."/>
            <person name="Watkins C."/>
            <person name="Martinez-Abarca F."/>
            <person name="Vanderleyden J."/>
            <person name="Cassan F."/>
        </authorList>
    </citation>
    <scope>NUCLEOTIDE SEQUENCE [LARGE SCALE GENOMIC DNA]</scope>
    <source>
        <strain evidence="1 3">Az39</strain>
        <plasmid evidence="1">AbAZ39_p1</plasmid>
    </source>
</reference>
<gene>
    <name evidence="1" type="ORF">ABAZ39_16840</name>
    <name evidence="2" type="ORF">C1S70_02335</name>
</gene>
<protein>
    <submittedName>
        <fullName evidence="1">Uncharacterized protein</fullName>
    </submittedName>
</protein>
<evidence type="ECO:0000313" key="4">
    <source>
        <dbReference type="Proteomes" id="UP000236268"/>
    </source>
</evidence>
<geneLocation type="plasmid" evidence="1 3">
    <name>AbAZ39_p1</name>
</geneLocation>
<evidence type="ECO:0000313" key="3">
    <source>
        <dbReference type="Proteomes" id="UP000027186"/>
    </source>
</evidence>
<evidence type="ECO:0000313" key="2">
    <source>
        <dbReference type="EMBL" id="PNR00270.1"/>
    </source>
</evidence>
<dbReference type="RefSeq" id="WP_040134035.1">
    <property type="nucleotide sequence ID" value="NZ_CP007794.1"/>
</dbReference>
<dbReference type="Proteomes" id="UP000027186">
    <property type="component" value="Plasmid AbAZ39_p1"/>
</dbReference>
<organism evidence="1 3">
    <name type="scientific">Azospirillum argentinense</name>
    <dbReference type="NCBI Taxonomy" id="2970906"/>
    <lineage>
        <taxon>Bacteria</taxon>
        <taxon>Pseudomonadati</taxon>
        <taxon>Pseudomonadota</taxon>
        <taxon>Alphaproteobacteria</taxon>
        <taxon>Rhodospirillales</taxon>
        <taxon>Azospirillaceae</taxon>
        <taxon>Azospirillum</taxon>
    </lineage>
</organism>
<dbReference type="OrthoDB" id="7308066at2"/>
<dbReference type="EMBL" id="CP007794">
    <property type="protein sequence ID" value="AIB13604.1"/>
    <property type="molecule type" value="Genomic_DNA"/>
</dbReference>
<proteinExistence type="predicted"/>
<dbReference type="Proteomes" id="UP000236268">
    <property type="component" value="Unassembled WGS sequence"/>
</dbReference>
<keyword evidence="1" id="KW-0614">Plasmid</keyword>